<organism evidence="14 15">
    <name type="scientific">Leptotrombidium deliense</name>
    <dbReference type="NCBI Taxonomy" id="299467"/>
    <lineage>
        <taxon>Eukaryota</taxon>
        <taxon>Metazoa</taxon>
        <taxon>Ecdysozoa</taxon>
        <taxon>Arthropoda</taxon>
        <taxon>Chelicerata</taxon>
        <taxon>Arachnida</taxon>
        <taxon>Acari</taxon>
        <taxon>Acariformes</taxon>
        <taxon>Trombidiformes</taxon>
        <taxon>Prostigmata</taxon>
        <taxon>Anystina</taxon>
        <taxon>Parasitengona</taxon>
        <taxon>Trombiculoidea</taxon>
        <taxon>Trombiculidae</taxon>
        <taxon>Leptotrombidium</taxon>
    </lineage>
</organism>
<protein>
    <submittedName>
        <fullName evidence="14">Carboxypeptidase B-like protein</fullName>
    </submittedName>
</protein>
<keyword evidence="7" id="KW-0378">Hydrolase</keyword>
<dbReference type="GO" id="GO:0005615">
    <property type="term" value="C:extracellular space"/>
    <property type="evidence" value="ECO:0007669"/>
    <property type="project" value="TreeGrafter"/>
</dbReference>
<dbReference type="Pfam" id="PF00246">
    <property type="entry name" value="Peptidase_M14"/>
    <property type="match status" value="1"/>
</dbReference>
<dbReference type="Gene3D" id="3.40.630.10">
    <property type="entry name" value="Zn peptidases"/>
    <property type="match status" value="1"/>
</dbReference>
<evidence type="ECO:0000259" key="13">
    <source>
        <dbReference type="PROSITE" id="PS52035"/>
    </source>
</evidence>
<evidence type="ECO:0000256" key="4">
    <source>
        <dbReference type="ARBA" id="ARBA00022670"/>
    </source>
</evidence>
<dbReference type="FunFam" id="3.40.630.10:FF:000084">
    <property type="entry name" value="Carboxypeptidase B2"/>
    <property type="match status" value="1"/>
</dbReference>
<accession>A0A443RWY2</accession>
<reference evidence="14 15" key="1">
    <citation type="journal article" date="2018" name="Gigascience">
        <title>Genomes of trombidid mites reveal novel predicted allergens and laterally-transferred genes associated with secondary metabolism.</title>
        <authorList>
            <person name="Dong X."/>
            <person name="Chaisiri K."/>
            <person name="Xia D."/>
            <person name="Armstrong S.D."/>
            <person name="Fang Y."/>
            <person name="Donnelly M.J."/>
            <person name="Kadowaki T."/>
            <person name="McGarry J.W."/>
            <person name="Darby A.C."/>
            <person name="Makepeace B.L."/>
        </authorList>
    </citation>
    <scope>NUCLEOTIDE SEQUENCE [LARGE SCALE GENOMIC DNA]</scope>
    <source>
        <strain evidence="14">UoL-UT</strain>
    </source>
</reference>
<dbReference type="InterPro" id="IPR036990">
    <property type="entry name" value="M14A-like_propep"/>
</dbReference>
<dbReference type="GO" id="GO:0008270">
    <property type="term" value="F:zinc ion binding"/>
    <property type="evidence" value="ECO:0007669"/>
    <property type="project" value="InterPro"/>
</dbReference>
<dbReference type="GO" id="GO:0006508">
    <property type="term" value="P:proteolysis"/>
    <property type="evidence" value="ECO:0007669"/>
    <property type="project" value="UniProtKB-KW"/>
</dbReference>
<dbReference type="VEuPathDB" id="VectorBase:LDEU012147"/>
<dbReference type="SUPFAM" id="SSF53187">
    <property type="entry name" value="Zn-dependent exopeptidases"/>
    <property type="match status" value="1"/>
</dbReference>
<proteinExistence type="inferred from homology"/>
<keyword evidence="8" id="KW-0862">Zinc</keyword>
<dbReference type="EMBL" id="NCKV01021846">
    <property type="protein sequence ID" value="RWS19893.1"/>
    <property type="molecule type" value="Genomic_DNA"/>
</dbReference>
<evidence type="ECO:0000256" key="5">
    <source>
        <dbReference type="ARBA" id="ARBA00022723"/>
    </source>
</evidence>
<comment type="cofactor">
    <cofactor evidence="1">
        <name>Zn(2+)</name>
        <dbReference type="ChEBI" id="CHEBI:29105"/>
    </cofactor>
</comment>
<keyword evidence="3 14" id="KW-0121">Carboxypeptidase</keyword>
<comment type="caution">
    <text evidence="11">Lacks conserved residue(s) required for the propagation of feature annotation.</text>
</comment>
<dbReference type="GO" id="GO:0004181">
    <property type="term" value="F:metallocarboxypeptidase activity"/>
    <property type="evidence" value="ECO:0007669"/>
    <property type="project" value="InterPro"/>
</dbReference>
<dbReference type="PRINTS" id="PR00765">
    <property type="entry name" value="CRBOXYPTASEA"/>
</dbReference>
<name>A0A443RWY2_9ACAR</name>
<dbReference type="PROSITE" id="PS00132">
    <property type="entry name" value="CARBOXYPEPT_ZN_1"/>
    <property type="match status" value="1"/>
</dbReference>
<evidence type="ECO:0000256" key="2">
    <source>
        <dbReference type="ARBA" id="ARBA00005988"/>
    </source>
</evidence>
<keyword evidence="9" id="KW-0482">Metalloprotease</keyword>
<comment type="similarity">
    <text evidence="2 11">Belongs to the peptidase M14 family.</text>
</comment>
<dbReference type="PROSITE" id="PS52035">
    <property type="entry name" value="PEPTIDASE_M14"/>
    <property type="match status" value="1"/>
</dbReference>
<sequence length="313" mass="36230">MILSIIITNYVLLKAVCVADSNSDPLKDYSLYKAFPKNENDLKLLISLERKYGVDLWSEPNRLLRPVLFTVSPESRQSVVKHLTEKRIDITLITNDLKKLVDNEREEISKISESFAADEVANFEAYHNYEKIAFILEEWKKKYPQNVKTRVIGVTWEKRSIYALKITGGKEGNKPIIFFECGIHAREWISPTTCLYFANTLLTNKSNQDTLLNKYDFHFVPVLNADGYAYTWTKKRDWRRNRFPGTIGHGACIGVDLNRNFDPEHCKEGSTKNLCLPSYCGTKAFSENETIAIRDYVKELTKNQTMKIYFAMH</sequence>
<evidence type="ECO:0000313" key="15">
    <source>
        <dbReference type="Proteomes" id="UP000288716"/>
    </source>
</evidence>
<dbReference type="InterPro" id="IPR057246">
    <property type="entry name" value="CARBOXYPEPT_ZN_1"/>
</dbReference>
<dbReference type="AlphaFoldDB" id="A0A443RWY2"/>
<keyword evidence="10" id="KW-1015">Disulfide bond</keyword>
<feature type="domain" description="Peptidase M14" evidence="13">
    <location>
        <begin position="125"/>
        <end position="313"/>
    </location>
</feature>
<keyword evidence="6 12" id="KW-0732">Signal</keyword>
<evidence type="ECO:0000256" key="6">
    <source>
        <dbReference type="ARBA" id="ARBA00022729"/>
    </source>
</evidence>
<dbReference type="Gene3D" id="3.30.70.340">
    <property type="entry name" value="Metallocarboxypeptidase-like"/>
    <property type="match status" value="1"/>
</dbReference>
<dbReference type="OrthoDB" id="6416026at2759"/>
<dbReference type="PANTHER" id="PTHR11705:SF91">
    <property type="entry name" value="FI01817P-RELATED"/>
    <property type="match status" value="1"/>
</dbReference>
<evidence type="ECO:0000256" key="9">
    <source>
        <dbReference type="ARBA" id="ARBA00023049"/>
    </source>
</evidence>
<dbReference type="Proteomes" id="UP000288716">
    <property type="component" value="Unassembled WGS sequence"/>
</dbReference>
<evidence type="ECO:0000256" key="3">
    <source>
        <dbReference type="ARBA" id="ARBA00022645"/>
    </source>
</evidence>
<dbReference type="SMART" id="SM00631">
    <property type="entry name" value="Zn_pept"/>
    <property type="match status" value="1"/>
</dbReference>
<keyword evidence="5" id="KW-0479">Metal-binding</keyword>
<keyword evidence="4" id="KW-0645">Protease</keyword>
<dbReference type="InterPro" id="IPR003146">
    <property type="entry name" value="M14A_act_pep"/>
</dbReference>
<gene>
    <name evidence="14" type="ORF">B4U80_10374</name>
</gene>
<dbReference type="Pfam" id="PF02244">
    <property type="entry name" value="Propep_M14"/>
    <property type="match status" value="1"/>
</dbReference>
<evidence type="ECO:0000256" key="12">
    <source>
        <dbReference type="SAM" id="SignalP"/>
    </source>
</evidence>
<evidence type="ECO:0000256" key="10">
    <source>
        <dbReference type="ARBA" id="ARBA00023157"/>
    </source>
</evidence>
<comment type="caution">
    <text evidence="14">The sequence shown here is derived from an EMBL/GenBank/DDBJ whole genome shotgun (WGS) entry which is preliminary data.</text>
</comment>
<evidence type="ECO:0000313" key="14">
    <source>
        <dbReference type="EMBL" id="RWS19893.1"/>
    </source>
</evidence>
<evidence type="ECO:0000256" key="8">
    <source>
        <dbReference type="ARBA" id="ARBA00022833"/>
    </source>
</evidence>
<dbReference type="PANTHER" id="PTHR11705">
    <property type="entry name" value="PROTEASE FAMILY M14 CARBOXYPEPTIDASE A,B"/>
    <property type="match status" value="1"/>
</dbReference>
<keyword evidence="15" id="KW-1185">Reference proteome</keyword>
<dbReference type="InterPro" id="IPR000834">
    <property type="entry name" value="Peptidase_M14"/>
</dbReference>
<evidence type="ECO:0000256" key="11">
    <source>
        <dbReference type="PROSITE-ProRule" id="PRU01379"/>
    </source>
</evidence>
<evidence type="ECO:0000256" key="1">
    <source>
        <dbReference type="ARBA" id="ARBA00001947"/>
    </source>
</evidence>
<feature type="signal peptide" evidence="12">
    <location>
        <begin position="1"/>
        <end position="19"/>
    </location>
</feature>
<feature type="non-terminal residue" evidence="14">
    <location>
        <position position="313"/>
    </location>
</feature>
<feature type="chain" id="PRO_5019117828" evidence="12">
    <location>
        <begin position="20"/>
        <end position="313"/>
    </location>
</feature>
<dbReference type="SUPFAM" id="SSF54897">
    <property type="entry name" value="Protease propeptides/inhibitors"/>
    <property type="match status" value="1"/>
</dbReference>
<evidence type="ECO:0000256" key="7">
    <source>
        <dbReference type="ARBA" id="ARBA00022801"/>
    </source>
</evidence>